<dbReference type="AlphaFoldDB" id="A0A0P9D8T0"/>
<comment type="caution">
    <text evidence="1">The sequence shown here is derived from an EMBL/GenBank/DDBJ whole genome shotgun (WGS) entry which is preliminary data.</text>
</comment>
<dbReference type="Proteomes" id="UP000050509">
    <property type="component" value="Unassembled WGS sequence"/>
</dbReference>
<evidence type="ECO:0000313" key="1">
    <source>
        <dbReference type="EMBL" id="KPV54187.1"/>
    </source>
</evidence>
<protein>
    <submittedName>
        <fullName evidence="1">Uncharacterized protein</fullName>
    </submittedName>
</protein>
<proteinExistence type="predicted"/>
<gene>
    <name evidence="1" type="ORF">SE17_05270</name>
</gene>
<dbReference type="EMBL" id="LJCR01000097">
    <property type="protein sequence ID" value="KPV54187.1"/>
    <property type="molecule type" value="Genomic_DNA"/>
</dbReference>
<accession>A0A0P9D8T0</accession>
<reference evidence="1 2" key="1">
    <citation type="submission" date="2015-09" db="EMBL/GenBank/DDBJ databases">
        <title>Draft genome sequence of Kouleothrix aurantiaca JCM 19913.</title>
        <authorList>
            <person name="Hemp J."/>
        </authorList>
    </citation>
    <scope>NUCLEOTIDE SEQUENCE [LARGE SCALE GENOMIC DNA]</scope>
    <source>
        <strain evidence="1 2">COM-B</strain>
    </source>
</reference>
<organism evidence="1 2">
    <name type="scientific">Kouleothrix aurantiaca</name>
    <dbReference type="NCBI Taxonomy" id="186479"/>
    <lineage>
        <taxon>Bacteria</taxon>
        <taxon>Bacillati</taxon>
        <taxon>Chloroflexota</taxon>
        <taxon>Chloroflexia</taxon>
        <taxon>Chloroflexales</taxon>
        <taxon>Roseiflexineae</taxon>
        <taxon>Roseiflexaceae</taxon>
        <taxon>Kouleothrix</taxon>
    </lineage>
</organism>
<sequence>MSENLLFHSTKSGVDFTLEAFELLRVYPNYCISDWQAKIEMYRSESAALSGSKEPSTKTDSLIRQAQDEVRRAQVVIRDLSELQKGRRRMFTVDFQRKAEVYRRVRIELGLAKIEDSPHLYAMLKIEMEMLKVENPYFSFKRFVDYINSEGEAAL</sequence>
<keyword evidence="2" id="KW-1185">Reference proteome</keyword>
<name>A0A0P9D8T0_9CHLR</name>
<evidence type="ECO:0000313" key="2">
    <source>
        <dbReference type="Proteomes" id="UP000050509"/>
    </source>
</evidence>